<dbReference type="CDD" id="cd15482">
    <property type="entry name" value="Sialidase_non-viral"/>
    <property type="match status" value="1"/>
</dbReference>
<comment type="caution">
    <text evidence="1">The sequence shown here is derived from an EMBL/GenBank/DDBJ whole genome shotgun (WGS) entry which is preliminary data.</text>
</comment>
<protein>
    <recommendedName>
        <fullName evidence="3">BNR/Asp-box repeat protein</fullName>
    </recommendedName>
</protein>
<gene>
    <name evidence="1" type="ORF">CGCSCA2_v013554</name>
</gene>
<proteinExistence type="predicted"/>
<dbReference type="Proteomes" id="UP000711996">
    <property type="component" value="Unassembled WGS sequence"/>
</dbReference>
<evidence type="ECO:0008006" key="3">
    <source>
        <dbReference type="Google" id="ProtNLM"/>
    </source>
</evidence>
<keyword evidence="2" id="KW-1185">Reference proteome</keyword>
<dbReference type="OrthoDB" id="410491at2759"/>
<dbReference type="AlphaFoldDB" id="A0A9P5BPU9"/>
<dbReference type="EMBL" id="QPMT01000070">
    <property type="protein sequence ID" value="KAF4845580.1"/>
    <property type="molecule type" value="Genomic_DNA"/>
</dbReference>
<dbReference type="InterPro" id="IPR015943">
    <property type="entry name" value="WD40/YVTN_repeat-like_dom_sf"/>
</dbReference>
<reference evidence="1" key="1">
    <citation type="submission" date="2019-06" db="EMBL/GenBank/DDBJ databases">
        <authorList>
            <person name="Gan P."/>
            <person name="Shirasu K."/>
        </authorList>
    </citation>
    <scope>NUCLEOTIDE SEQUENCE [LARGE SCALE GENOMIC DNA]</scope>
    <source>
        <strain evidence="1">CAD2</strain>
    </source>
</reference>
<evidence type="ECO:0000313" key="1">
    <source>
        <dbReference type="EMBL" id="KAF4845580.1"/>
    </source>
</evidence>
<accession>A0A9P5BPU9</accession>
<evidence type="ECO:0000313" key="2">
    <source>
        <dbReference type="Proteomes" id="UP000711996"/>
    </source>
</evidence>
<dbReference type="Gene3D" id="2.120.10.10">
    <property type="match status" value="1"/>
</dbReference>
<name>A0A9P5BPU9_COLSI</name>
<dbReference type="InterPro" id="IPR036278">
    <property type="entry name" value="Sialidase_sf"/>
</dbReference>
<dbReference type="SUPFAM" id="SSF50939">
    <property type="entry name" value="Sialidases"/>
    <property type="match status" value="2"/>
</dbReference>
<dbReference type="Gene3D" id="2.130.10.10">
    <property type="entry name" value="YVTN repeat-like/Quinoprotein amine dehydrogenase"/>
    <property type="match status" value="1"/>
</dbReference>
<organism evidence="1 2">
    <name type="scientific">Colletotrichum siamense</name>
    <name type="common">Anthracnose fungus</name>
    <dbReference type="NCBI Taxonomy" id="690259"/>
    <lineage>
        <taxon>Eukaryota</taxon>
        <taxon>Fungi</taxon>
        <taxon>Dikarya</taxon>
        <taxon>Ascomycota</taxon>
        <taxon>Pezizomycotina</taxon>
        <taxon>Sordariomycetes</taxon>
        <taxon>Hypocreomycetidae</taxon>
        <taxon>Glomerellales</taxon>
        <taxon>Glomerellaceae</taxon>
        <taxon>Colletotrichum</taxon>
        <taxon>Colletotrichum gloeosporioides species complex</taxon>
    </lineage>
</organism>
<sequence>MAHPTIPTCSHRPSTRTLQRWQIDRFAGAFQLFAGALIGLSAPLQTFAFDNLGANQEFGSSTLQLLQSRASSIREMNMTSSIASREGQPVVAINPRNPDNIVFVSTRFHPLPELEPVGGCFLTYTLDRGITWNDVTANYPLGTAPKCGEPQVFADANGTFYLLNNQVFSGLEDNMAAHPQLSKSVDGGKTWSVPSVTPLHMQGATKLRVDVAAGKVYANGASSWEYPAAVSVSSDGGETWAAFNQIPGPVDVCLDYQIPDLPPICGFPGRSIAVHDGILASAAEGSNGHPELYVSRDEGVTWTTFPLTDSRGNLVANGTGPMLAVSGIGLPSDPTPWVSADPTATGRFALMVPRDLTLEIYITDNAGQNFTGPAVIQTPDAQRPAFDFGPNGLLGVMWRTNSSGVLDVYSTVSFDGGRNFVAPIRVTAQPQPVGQNGQPGDRASFVSLTDAYAYVAWSDGRDGLLDAVLAEVPLDLFQAMT</sequence>